<dbReference type="InterPro" id="IPR011993">
    <property type="entry name" value="PH-like_dom_sf"/>
</dbReference>
<organism evidence="9 10">
    <name type="scientific">Littorina saxatilis</name>
    <dbReference type="NCBI Taxonomy" id="31220"/>
    <lineage>
        <taxon>Eukaryota</taxon>
        <taxon>Metazoa</taxon>
        <taxon>Spiralia</taxon>
        <taxon>Lophotrochozoa</taxon>
        <taxon>Mollusca</taxon>
        <taxon>Gastropoda</taxon>
        <taxon>Caenogastropoda</taxon>
        <taxon>Littorinimorpha</taxon>
        <taxon>Littorinoidea</taxon>
        <taxon>Littorinidae</taxon>
        <taxon>Littorina</taxon>
    </lineage>
</organism>
<dbReference type="Pfam" id="PF08718">
    <property type="entry name" value="GLTP"/>
    <property type="match status" value="1"/>
</dbReference>
<dbReference type="FunFam" id="1.10.3520.10:FF:000001">
    <property type="entry name" value="Pleckstrin domain-containing family A member 8"/>
    <property type="match status" value="1"/>
</dbReference>
<dbReference type="InterPro" id="IPR001849">
    <property type="entry name" value="PH_domain"/>
</dbReference>
<reference evidence="9 10" key="1">
    <citation type="submission" date="2024-02" db="EMBL/GenBank/DDBJ databases">
        <title>Chromosome-scale genome assembly of the rough periwinkle Littorina saxatilis.</title>
        <authorList>
            <person name="De Jode A."/>
            <person name="Faria R."/>
            <person name="Formenti G."/>
            <person name="Sims Y."/>
            <person name="Smith T.P."/>
            <person name="Tracey A."/>
            <person name="Wood J.M.D."/>
            <person name="Zagrodzka Z.B."/>
            <person name="Johannesson K."/>
            <person name="Butlin R.K."/>
            <person name="Leder E.H."/>
        </authorList>
    </citation>
    <scope>NUCLEOTIDE SEQUENCE [LARGE SCALE GENOMIC DNA]</scope>
    <source>
        <strain evidence="9">Snail1</strain>
        <tissue evidence="9">Muscle</tissue>
    </source>
</reference>
<dbReference type="SMART" id="SM00233">
    <property type="entry name" value="PH"/>
    <property type="match status" value="1"/>
</dbReference>
<dbReference type="SUPFAM" id="SSF50729">
    <property type="entry name" value="PH domain-like"/>
    <property type="match status" value="1"/>
</dbReference>
<dbReference type="Gene3D" id="1.10.3520.10">
    <property type="entry name" value="Glycolipid transfer protein"/>
    <property type="match status" value="1"/>
</dbReference>
<dbReference type="GO" id="GO:1902387">
    <property type="term" value="F:ceramide 1-phosphate binding"/>
    <property type="evidence" value="ECO:0007669"/>
    <property type="project" value="TreeGrafter"/>
</dbReference>
<dbReference type="SUPFAM" id="SSF110004">
    <property type="entry name" value="Glycolipid transfer protein, GLTP"/>
    <property type="match status" value="1"/>
</dbReference>
<dbReference type="EMBL" id="JBAMIC010000002">
    <property type="protein sequence ID" value="KAK7113417.1"/>
    <property type="molecule type" value="Genomic_DNA"/>
</dbReference>
<dbReference type="GO" id="GO:0005829">
    <property type="term" value="C:cytosol"/>
    <property type="evidence" value="ECO:0007669"/>
    <property type="project" value="TreeGrafter"/>
</dbReference>
<evidence type="ECO:0000313" key="9">
    <source>
        <dbReference type="EMBL" id="KAK7113417.1"/>
    </source>
</evidence>
<name>A0AAN9GLX1_9CAEN</name>
<dbReference type="Pfam" id="PF00169">
    <property type="entry name" value="PH"/>
    <property type="match status" value="1"/>
</dbReference>
<evidence type="ECO:0000256" key="7">
    <source>
        <dbReference type="SAM" id="MobiDB-lite"/>
    </source>
</evidence>
<evidence type="ECO:0000256" key="4">
    <source>
        <dbReference type="ARBA" id="ARBA00022448"/>
    </source>
</evidence>
<evidence type="ECO:0000256" key="2">
    <source>
        <dbReference type="ARBA" id="ARBA00004198"/>
    </source>
</evidence>
<evidence type="ECO:0000256" key="3">
    <source>
        <dbReference type="ARBA" id="ARBA00016588"/>
    </source>
</evidence>
<feature type="compositionally biased region" description="Low complexity" evidence="7">
    <location>
        <begin position="207"/>
        <end position="225"/>
    </location>
</feature>
<evidence type="ECO:0000259" key="8">
    <source>
        <dbReference type="PROSITE" id="PS50003"/>
    </source>
</evidence>
<protein>
    <recommendedName>
        <fullName evidence="3">Pleckstrin homology domain-containing family A member 8</fullName>
    </recommendedName>
</protein>
<keyword evidence="5" id="KW-0333">Golgi apparatus</keyword>
<proteinExistence type="predicted"/>
<dbReference type="PROSITE" id="PS50003">
    <property type="entry name" value="PH_DOMAIN"/>
    <property type="match status" value="1"/>
</dbReference>
<evidence type="ECO:0000256" key="1">
    <source>
        <dbReference type="ARBA" id="ARBA00004170"/>
    </source>
</evidence>
<keyword evidence="10" id="KW-1185">Reference proteome</keyword>
<comment type="subcellular location">
    <subcellularLocation>
        <location evidence="2">Golgi apparatus</location>
        <location evidence="2">trans-Golgi network membrane</location>
    </subcellularLocation>
    <subcellularLocation>
        <location evidence="1">Membrane</location>
        <topology evidence="1">Peripheral membrane protein</topology>
    </subcellularLocation>
</comment>
<dbReference type="InterPro" id="IPR036497">
    <property type="entry name" value="GLTP_sf"/>
</dbReference>
<sequence length="576" mass="63069">MEGVLWKWTNYLSGWQPRWFILESGVLSYYKSQEDVNNGCKGSIKMNACDIKVHPTDNTRLDLIIPGEQHYYVKAAQPQERQSWLIALGSAKAKYSQPSAQEPSAGIVAVELPADIMRTKRSELRLYCDLLMQQVHSVKQSITQPAKAGEGEGEGGQKAVPDVEKLNDATSLLSATCDTFIHTLDDVMKLVQDITSPTDVAMLSPKRVSTSTSNSRVSISRSNSTDKPARNRQSSGSVEGAHQVKPRQRSRASSDGSHSDVSLSEHISSSLPSKEAQLAGNQSVFSRETTPTSNSQSPAGKEATPLSSSQPAVSKMGTVVEQRISENAATAADKPVSNGQNVAPEDADGADDFKDAIDSRIPTFFSVMPVSFVTVQVLEDGNIPVQPFLDACRELVPIFDKLNSTAFAPVKMDFSGNIRKIQQKQTSAIAGGSPGYPSLQAMVLAEVTARQNINSSSATVALRWLKRGLEFIREFLREVCSGGPDLSECASNAYSRTLKNYHGWVVRGVFAVAVKALPYRSEFLRHLAEGECDTESQHYVHSLMNDMEVFLKHMNAVILVIDDFYSHHQLDIQEQV</sequence>
<dbReference type="Proteomes" id="UP001374579">
    <property type="component" value="Unassembled WGS sequence"/>
</dbReference>
<evidence type="ECO:0000256" key="6">
    <source>
        <dbReference type="ARBA" id="ARBA00023136"/>
    </source>
</evidence>
<dbReference type="GO" id="GO:0005794">
    <property type="term" value="C:Golgi apparatus"/>
    <property type="evidence" value="ECO:0007669"/>
    <property type="project" value="UniProtKB-SubCell"/>
</dbReference>
<dbReference type="PANTHER" id="PTHR10219:SF25">
    <property type="entry name" value="PLECKSTRIN HOMOLOGY DOMAIN-CONTAINING FAMILY A MEMBER 8"/>
    <property type="match status" value="1"/>
</dbReference>
<feature type="region of interest" description="Disordered" evidence="7">
    <location>
        <begin position="205"/>
        <end position="315"/>
    </location>
</feature>
<dbReference type="GO" id="GO:1902388">
    <property type="term" value="F:ceramide 1-phosphate transfer activity"/>
    <property type="evidence" value="ECO:0007669"/>
    <property type="project" value="TreeGrafter"/>
</dbReference>
<feature type="compositionally biased region" description="Low complexity" evidence="7">
    <location>
        <begin position="251"/>
        <end position="273"/>
    </location>
</feature>
<gene>
    <name evidence="9" type="ORF">V1264_012708</name>
</gene>
<feature type="domain" description="PH" evidence="8">
    <location>
        <begin position="1"/>
        <end position="93"/>
    </location>
</feature>
<evidence type="ECO:0000256" key="5">
    <source>
        <dbReference type="ARBA" id="ARBA00023034"/>
    </source>
</evidence>
<feature type="region of interest" description="Disordered" evidence="7">
    <location>
        <begin position="328"/>
        <end position="351"/>
    </location>
</feature>
<dbReference type="InterPro" id="IPR014830">
    <property type="entry name" value="Glycolipid_transfer_prot_dom"/>
</dbReference>
<keyword evidence="6" id="KW-0472">Membrane</keyword>
<dbReference type="FunFam" id="2.30.29.30:FF:000085">
    <property type="entry name" value="Pleckstrin homology domain-containing family A member 8"/>
    <property type="match status" value="1"/>
</dbReference>
<accession>A0AAN9GLX1</accession>
<dbReference type="CDD" id="cd01247">
    <property type="entry name" value="PH_FAPP1_FAPP2"/>
    <property type="match status" value="1"/>
</dbReference>
<comment type="caution">
    <text evidence="9">The sequence shown here is derived from an EMBL/GenBank/DDBJ whole genome shotgun (WGS) entry which is preliminary data.</text>
</comment>
<dbReference type="PANTHER" id="PTHR10219">
    <property type="entry name" value="GLYCOLIPID TRANSFER PROTEIN-RELATED"/>
    <property type="match status" value="1"/>
</dbReference>
<dbReference type="Gene3D" id="2.30.29.30">
    <property type="entry name" value="Pleckstrin-homology domain (PH domain)/Phosphotyrosine-binding domain (PTB)"/>
    <property type="match status" value="1"/>
</dbReference>
<keyword evidence="4" id="KW-0813">Transport</keyword>
<feature type="compositionally biased region" description="Polar residues" evidence="7">
    <location>
        <begin position="279"/>
        <end position="298"/>
    </location>
</feature>
<dbReference type="AlphaFoldDB" id="A0AAN9GLX1"/>
<evidence type="ECO:0000313" key="10">
    <source>
        <dbReference type="Proteomes" id="UP001374579"/>
    </source>
</evidence>
<dbReference type="GO" id="GO:0016020">
    <property type="term" value="C:membrane"/>
    <property type="evidence" value="ECO:0007669"/>
    <property type="project" value="UniProtKB-SubCell"/>
</dbReference>